<keyword evidence="3" id="KW-0413">Isomerase</keyword>
<dbReference type="OrthoDB" id="9814425at2"/>
<evidence type="ECO:0000313" key="4">
    <source>
        <dbReference type="Proteomes" id="UP000193804"/>
    </source>
</evidence>
<gene>
    <name evidence="3" type="ORF">SAMN05661096_01762</name>
</gene>
<keyword evidence="1" id="KW-0732">Signal</keyword>
<dbReference type="STRING" id="1028.SAMN05661096_01762"/>
<dbReference type="Pfam" id="PF14534">
    <property type="entry name" value="DUF4440"/>
    <property type="match status" value="1"/>
</dbReference>
<dbReference type="InterPro" id="IPR027843">
    <property type="entry name" value="DUF4440"/>
</dbReference>
<dbReference type="InterPro" id="IPR032710">
    <property type="entry name" value="NTF2-like_dom_sf"/>
</dbReference>
<evidence type="ECO:0000256" key="1">
    <source>
        <dbReference type="SAM" id="SignalP"/>
    </source>
</evidence>
<name>A0A1X7JL44_9BACT</name>
<feature type="domain" description="DUF4440" evidence="2">
    <location>
        <begin position="34"/>
        <end position="141"/>
    </location>
</feature>
<dbReference type="AlphaFoldDB" id="A0A1X7JL44"/>
<feature type="signal peptide" evidence="1">
    <location>
        <begin position="1"/>
        <end position="17"/>
    </location>
</feature>
<dbReference type="SUPFAM" id="SSF54427">
    <property type="entry name" value="NTF2-like"/>
    <property type="match status" value="1"/>
</dbReference>
<keyword evidence="4" id="KW-1185">Reference proteome</keyword>
<dbReference type="CDD" id="cd00531">
    <property type="entry name" value="NTF2_like"/>
    <property type="match status" value="1"/>
</dbReference>
<evidence type="ECO:0000259" key="2">
    <source>
        <dbReference type="Pfam" id="PF14534"/>
    </source>
</evidence>
<dbReference type="RefSeq" id="WP_085516683.1">
    <property type="nucleotide sequence ID" value="NZ_FXAW01000003.1"/>
</dbReference>
<accession>A0A1X7JL44</accession>
<evidence type="ECO:0000313" key="3">
    <source>
        <dbReference type="EMBL" id="SMG28894.1"/>
    </source>
</evidence>
<organism evidence="3 4">
    <name type="scientific">Marivirga sericea</name>
    <dbReference type="NCBI Taxonomy" id="1028"/>
    <lineage>
        <taxon>Bacteria</taxon>
        <taxon>Pseudomonadati</taxon>
        <taxon>Bacteroidota</taxon>
        <taxon>Cytophagia</taxon>
        <taxon>Cytophagales</taxon>
        <taxon>Marivirgaceae</taxon>
        <taxon>Marivirga</taxon>
    </lineage>
</organism>
<feature type="chain" id="PRO_5012778659" evidence="1">
    <location>
        <begin position="18"/>
        <end position="149"/>
    </location>
</feature>
<sequence length="149" mass="17428">MRLLVSIFLIIFSVNLASSQTYIGKEKHIKKIVENTKKFSEYLNTNNYKMVGASYTDDAKIFPQEGEILEGKEAILKYWTLLPGMKTKNHKITQHEIRIVKNTGYDYGVYRGTTVNKNGEQSNWRGKYVIVWKKVNGDWKIYLDIWNNL</sequence>
<dbReference type="Proteomes" id="UP000193804">
    <property type="component" value="Unassembled WGS sequence"/>
</dbReference>
<protein>
    <submittedName>
        <fullName evidence="3">Ketosteroid isomerase homolog</fullName>
    </submittedName>
</protein>
<reference evidence="4" key="1">
    <citation type="submission" date="2017-04" db="EMBL/GenBank/DDBJ databases">
        <authorList>
            <person name="Varghese N."/>
            <person name="Submissions S."/>
        </authorList>
    </citation>
    <scope>NUCLEOTIDE SEQUENCE [LARGE SCALE GENOMIC DNA]</scope>
    <source>
        <strain evidence="4">DSM 4125</strain>
    </source>
</reference>
<dbReference type="GO" id="GO:0016853">
    <property type="term" value="F:isomerase activity"/>
    <property type="evidence" value="ECO:0007669"/>
    <property type="project" value="UniProtKB-KW"/>
</dbReference>
<dbReference type="EMBL" id="FXAW01000003">
    <property type="protein sequence ID" value="SMG28894.1"/>
    <property type="molecule type" value="Genomic_DNA"/>
</dbReference>
<dbReference type="Gene3D" id="3.10.450.50">
    <property type="match status" value="1"/>
</dbReference>
<proteinExistence type="predicted"/>